<feature type="signal peptide" evidence="1">
    <location>
        <begin position="1"/>
        <end position="25"/>
    </location>
</feature>
<comment type="caution">
    <text evidence="2">The sequence shown here is derived from an EMBL/GenBank/DDBJ whole genome shotgun (WGS) entry which is preliminary data.</text>
</comment>
<evidence type="ECO:0008006" key="4">
    <source>
        <dbReference type="Google" id="ProtNLM"/>
    </source>
</evidence>
<dbReference type="Proteomes" id="UP000028582">
    <property type="component" value="Unassembled WGS sequence"/>
</dbReference>
<protein>
    <recommendedName>
        <fullName evidence="4">Peptidase M43 pregnancy-associated plasma-A domain-containing protein</fullName>
    </recommendedName>
</protein>
<keyword evidence="1" id="KW-0732">Signal</keyword>
<evidence type="ECO:0000313" key="2">
    <source>
        <dbReference type="EMBL" id="ETO81879.1"/>
    </source>
</evidence>
<dbReference type="OrthoDB" id="113282at2759"/>
<organism evidence="2 3">
    <name type="scientific">Phytophthora nicotianae P1976</name>
    <dbReference type="NCBI Taxonomy" id="1317066"/>
    <lineage>
        <taxon>Eukaryota</taxon>
        <taxon>Sar</taxon>
        <taxon>Stramenopiles</taxon>
        <taxon>Oomycota</taxon>
        <taxon>Peronosporomycetes</taxon>
        <taxon>Peronosporales</taxon>
        <taxon>Peronosporaceae</taxon>
        <taxon>Phytophthora</taxon>
    </lineage>
</organism>
<sequence length="296" mass="33087">MAPSLLSSFSAVILATTLATAPTEAASTNSSASHAPFGTITSKPGECVVGNPNTYISAEDLTWIWNNRMKSDVEPYNNWIMDHLVKNKGSINYCIRWDSNKKLTKEIAAKLQPMLTRQHAAWNRWLIGYDCWPYNEIKVNVVGIAVKDKSVLGWNDDSLGKVYVGDLDDKGSPQCPENCYRGADSYSGKWSESSGCDGKPFDVSLWPTQGLGGGWGTYWGQQVDLDDMLQHLDDDELEIVSHEMGHGFGLPDFYQQPKPDNFKPCLMDAMTSSTVRDTDGWLLRRVLESKKHNYDF</sequence>
<evidence type="ECO:0000313" key="3">
    <source>
        <dbReference type="Proteomes" id="UP000028582"/>
    </source>
</evidence>
<name>A0A081ASL8_PHYNI</name>
<dbReference type="SUPFAM" id="SSF55486">
    <property type="entry name" value="Metalloproteases ('zincins'), catalytic domain"/>
    <property type="match status" value="1"/>
</dbReference>
<dbReference type="PANTHER" id="PTHR35606">
    <property type="entry name" value="CELLULOSE-BINDING FAMILY II PROTEIN"/>
    <property type="match status" value="1"/>
</dbReference>
<evidence type="ECO:0000256" key="1">
    <source>
        <dbReference type="SAM" id="SignalP"/>
    </source>
</evidence>
<reference evidence="2 3" key="1">
    <citation type="submission" date="2013-11" db="EMBL/GenBank/DDBJ databases">
        <title>The Genome Sequence of Phytophthora parasitica P1976.</title>
        <authorList>
            <consortium name="The Broad Institute Genomics Platform"/>
            <person name="Russ C."/>
            <person name="Tyler B."/>
            <person name="Panabieres F."/>
            <person name="Shan W."/>
            <person name="Tripathy S."/>
            <person name="Grunwald N."/>
            <person name="Machado M."/>
            <person name="Johnson C.S."/>
            <person name="Walker B."/>
            <person name="Young S."/>
            <person name="Zeng Q."/>
            <person name="Gargeya S."/>
            <person name="Fitzgerald M."/>
            <person name="Haas B."/>
            <person name="Abouelleil A."/>
            <person name="Allen A.W."/>
            <person name="Alvarado L."/>
            <person name="Arachchi H.M."/>
            <person name="Berlin A.M."/>
            <person name="Chapman S.B."/>
            <person name="Gainer-Dewar J."/>
            <person name="Goldberg J."/>
            <person name="Griggs A."/>
            <person name="Gujja S."/>
            <person name="Hansen M."/>
            <person name="Howarth C."/>
            <person name="Imamovic A."/>
            <person name="Ireland A."/>
            <person name="Larimer J."/>
            <person name="McCowan C."/>
            <person name="Murphy C."/>
            <person name="Pearson M."/>
            <person name="Poon T.W."/>
            <person name="Priest M."/>
            <person name="Roberts A."/>
            <person name="Saif S."/>
            <person name="Shea T."/>
            <person name="Sisk P."/>
            <person name="Sykes S."/>
            <person name="Wortman J."/>
            <person name="Nusbaum C."/>
            <person name="Birren B."/>
        </authorList>
    </citation>
    <scope>NUCLEOTIDE SEQUENCE [LARGE SCALE GENOMIC DNA]</scope>
    <source>
        <strain evidence="2 3">P1976</strain>
    </source>
</reference>
<dbReference type="EMBL" id="ANJA01000784">
    <property type="protein sequence ID" value="ETO81879.1"/>
    <property type="molecule type" value="Genomic_DNA"/>
</dbReference>
<proteinExistence type="predicted"/>
<gene>
    <name evidence="2" type="ORF">F444_03852</name>
</gene>
<feature type="chain" id="PRO_5001754412" description="Peptidase M43 pregnancy-associated plasma-A domain-containing protein" evidence="1">
    <location>
        <begin position="26"/>
        <end position="296"/>
    </location>
</feature>
<accession>A0A081ASL8</accession>
<dbReference type="AlphaFoldDB" id="A0A081ASL8"/>
<dbReference type="PANTHER" id="PTHR35606:SF4">
    <property type="entry name" value="CELLULOSE-BINDING FAMILY II PROTEIN"/>
    <property type="match status" value="1"/>
</dbReference>